<keyword evidence="2" id="KW-1185">Reference proteome</keyword>
<reference evidence="2" key="1">
    <citation type="submission" date="2015-07" db="EMBL/GenBank/DDBJ databases">
        <title>Complete genome sequence and phylogenetic analysis of Limnochorda pilosa.</title>
        <authorList>
            <person name="Watanabe M."/>
            <person name="Kojima H."/>
            <person name="Fukui M."/>
        </authorList>
    </citation>
    <scope>NUCLEOTIDE SEQUENCE [LARGE SCALE GENOMIC DNA]</scope>
    <source>
        <strain evidence="2">HC45</strain>
    </source>
</reference>
<dbReference type="AlphaFoldDB" id="A0A0K2SJ19"/>
<protein>
    <submittedName>
        <fullName evidence="1">Uncharacterized protein</fullName>
    </submittedName>
</protein>
<reference evidence="2" key="2">
    <citation type="journal article" date="2016" name="Int. J. Syst. Evol. Microbiol.">
        <title>Complete genome sequence and cell structure of Limnochorda pilosa, a Gram-negative spore-former within the phylum Firmicutes.</title>
        <authorList>
            <person name="Watanabe M."/>
            <person name="Kojima H."/>
            <person name="Fukui M."/>
        </authorList>
    </citation>
    <scope>NUCLEOTIDE SEQUENCE [LARGE SCALE GENOMIC DNA]</scope>
    <source>
        <strain evidence="2">HC45</strain>
    </source>
</reference>
<dbReference type="KEGG" id="lpil:LIP_1228"/>
<accession>A0A0K2SJ19</accession>
<organism evidence="1 2">
    <name type="scientific">Limnochorda pilosa</name>
    <dbReference type="NCBI Taxonomy" id="1555112"/>
    <lineage>
        <taxon>Bacteria</taxon>
        <taxon>Bacillati</taxon>
        <taxon>Bacillota</taxon>
        <taxon>Limnochordia</taxon>
        <taxon>Limnochordales</taxon>
        <taxon>Limnochordaceae</taxon>
        <taxon>Limnochorda</taxon>
    </lineage>
</organism>
<sequence>MGSTSSLANVEADASPTAVSGSVAVIHARVFGAELSVLPLEAGGGFFSAASGSVHSDGTTSSDGFAGAGLGGYLAVMKVEARLGGTKLMGCMVCGGGSVGLGAGKRFGVAWGLWGFEISSGP</sequence>
<name>A0A0K2SJ19_LIMPI</name>
<dbReference type="EMBL" id="AP014924">
    <property type="protein sequence ID" value="BAS27085.1"/>
    <property type="molecule type" value="Genomic_DNA"/>
</dbReference>
<evidence type="ECO:0000313" key="1">
    <source>
        <dbReference type="EMBL" id="BAS27085.1"/>
    </source>
</evidence>
<dbReference type="Proteomes" id="UP000065807">
    <property type="component" value="Chromosome"/>
</dbReference>
<gene>
    <name evidence="1" type="ORF">LIP_1228</name>
</gene>
<evidence type="ECO:0000313" key="2">
    <source>
        <dbReference type="Proteomes" id="UP000065807"/>
    </source>
</evidence>
<proteinExistence type="predicted"/>